<dbReference type="InterPro" id="IPR051059">
    <property type="entry name" value="VerF-like"/>
</dbReference>
<keyword evidence="10" id="KW-0539">Nucleus</keyword>
<feature type="domain" description="C2H2-type" evidence="13">
    <location>
        <begin position="513"/>
        <end position="540"/>
    </location>
</feature>
<feature type="compositionally biased region" description="Low complexity" evidence="12">
    <location>
        <begin position="229"/>
        <end position="242"/>
    </location>
</feature>
<dbReference type="PROSITE" id="PS00028">
    <property type="entry name" value="ZINC_FINGER_C2H2_1"/>
    <property type="match status" value="2"/>
</dbReference>
<dbReference type="PROSITE" id="PS50157">
    <property type="entry name" value="ZINC_FINGER_C2H2_2"/>
    <property type="match status" value="2"/>
</dbReference>
<organism evidence="14 15">
    <name type="scientific">Pseudallescheria apiosperma</name>
    <name type="common">Scedosporium apiospermum</name>
    <dbReference type="NCBI Taxonomy" id="563466"/>
    <lineage>
        <taxon>Eukaryota</taxon>
        <taxon>Fungi</taxon>
        <taxon>Dikarya</taxon>
        <taxon>Ascomycota</taxon>
        <taxon>Pezizomycotina</taxon>
        <taxon>Sordariomycetes</taxon>
        <taxon>Hypocreomycetidae</taxon>
        <taxon>Microascales</taxon>
        <taxon>Microascaceae</taxon>
        <taxon>Scedosporium</taxon>
    </lineage>
</organism>
<dbReference type="FunFam" id="3.30.160.60:FF:000239">
    <property type="entry name" value="C2H2 type zinc finger protein"/>
    <property type="match status" value="1"/>
</dbReference>
<feature type="compositionally biased region" description="Polar residues" evidence="12">
    <location>
        <begin position="429"/>
        <end position="453"/>
    </location>
</feature>
<protein>
    <recommendedName>
        <fullName evidence="13">C2H2-type domain-containing protein</fullName>
    </recommendedName>
</protein>
<evidence type="ECO:0000256" key="4">
    <source>
        <dbReference type="ARBA" id="ARBA00022723"/>
    </source>
</evidence>
<dbReference type="GeneID" id="27722148"/>
<keyword evidence="8" id="KW-0805">Transcription regulation</keyword>
<feature type="domain" description="C2H2-type" evidence="13">
    <location>
        <begin position="485"/>
        <end position="512"/>
    </location>
</feature>
<evidence type="ECO:0000313" key="15">
    <source>
        <dbReference type="Proteomes" id="UP000028545"/>
    </source>
</evidence>
<feature type="region of interest" description="Disordered" evidence="12">
    <location>
        <begin position="139"/>
        <end position="198"/>
    </location>
</feature>
<dbReference type="FunFam" id="3.30.160.60:FF:000181">
    <property type="entry name" value="C2H2 type zinc finger protein"/>
    <property type="match status" value="1"/>
</dbReference>
<evidence type="ECO:0000256" key="1">
    <source>
        <dbReference type="ARBA" id="ARBA00004123"/>
    </source>
</evidence>
<dbReference type="InterPro" id="IPR036236">
    <property type="entry name" value="Znf_C2H2_sf"/>
</dbReference>
<keyword evidence="15" id="KW-1185">Reference proteome</keyword>
<evidence type="ECO:0000256" key="8">
    <source>
        <dbReference type="ARBA" id="ARBA00023015"/>
    </source>
</evidence>
<dbReference type="Gene3D" id="3.30.160.60">
    <property type="entry name" value="Classic Zinc Finger"/>
    <property type="match status" value="3"/>
</dbReference>
<dbReference type="PANTHER" id="PTHR40626:SF31">
    <property type="entry name" value="TRANSCRIPTIONAL ACTIVATOR_REPRESSOR MOT3"/>
    <property type="match status" value="1"/>
</dbReference>
<keyword evidence="6 11" id="KW-0863">Zinc-finger</keyword>
<feature type="region of interest" description="Disordered" evidence="12">
    <location>
        <begin position="215"/>
        <end position="259"/>
    </location>
</feature>
<keyword evidence="4" id="KW-0479">Metal-binding</keyword>
<sequence>MDQQRQRGRSPSAGHQLPINQSPSLAPTVYPPINDAPIGLGLDLDQSNFPPQPQLQLQHQATSSADYSYTTNSGFLTPGHQQTSFNPTQTFAPPTTDGNLAFTGQAQGSPYLAPSNFSEAADFSLFPASNQQADQFDQPLFEPSTLNPSDINNMSSPQINHSPTPPHLLKPEPQGSPSFSHHQHFSSPPSNHSRNASLGPEAALLPNQLNEWTSQPQFQTHRRSPSEYSDVSSVAPSPSLVSHDTFDPVDGGHSPMQRPQDAGLYQEVLQIGAFSLSDPQHSPNLQGRSPSHSPAISPRILPSQGPELGHPSGSFGLAPPQGFHTPAMPSLHGGGEAFPSFQHPSDLPQLAPPAINIDLAPPASSRAGFDPPRTTMDADSLTPPDTRGRARKRAVTDPYSAAGGIMNRSSLSPGTLSPNLMPDSRSDTSRSLSPLDRQTTAASRRRQSTSAVPNNVMALRLADPEYQSAQDSGGPKRVQKHPATFQCTLCPKRFTRAYNLRSHLRTHTDERPFVCTVCGKAFARQHDRKRHESLHSGEKKFVCKGDLKSGSQWGCGRRFARADALGRHFRSEAGRICIKALLDEETLERQRQWQEQRMQQNMAQNMAAQSQMMTDPMGGYPMDPNAAYELPAAILAQYPALAQVSWAPGDMGNSSNVEEDMGGRSSFDASEYDDGEDTGYISSHSGGFGGEGSIPAQGYHEMGYASDYSQGAR</sequence>
<dbReference type="SUPFAM" id="SSF57667">
    <property type="entry name" value="beta-beta-alpha zinc fingers"/>
    <property type="match status" value="1"/>
</dbReference>
<evidence type="ECO:0000256" key="11">
    <source>
        <dbReference type="PROSITE-ProRule" id="PRU00042"/>
    </source>
</evidence>
<keyword evidence="5" id="KW-0677">Repeat</keyword>
<dbReference type="Proteomes" id="UP000028545">
    <property type="component" value="Unassembled WGS sequence"/>
</dbReference>
<reference evidence="14 15" key="1">
    <citation type="journal article" date="2014" name="Genome Announc.">
        <title>Draft genome sequence of the pathogenic fungus Scedosporium apiospermum.</title>
        <authorList>
            <person name="Vandeputte P."/>
            <person name="Ghamrawi S."/>
            <person name="Rechenmann M."/>
            <person name="Iltis A."/>
            <person name="Giraud S."/>
            <person name="Fleury M."/>
            <person name="Thornton C."/>
            <person name="Delhaes L."/>
            <person name="Meyer W."/>
            <person name="Papon N."/>
            <person name="Bouchara J.P."/>
        </authorList>
    </citation>
    <scope>NUCLEOTIDE SEQUENCE [LARGE SCALE GENOMIC DNA]</scope>
    <source>
        <strain evidence="14 15">IHEM 14462</strain>
    </source>
</reference>
<keyword evidence="7" id="KW-0862">Zinc</keyword>
<evidence type="ECO:0000259" key="13">
    <source>
        <dbReference type="PROSITE" id="PS50157"/>
    </source>
</evidence>
<evidence type="ECO:0000256" key="10">
    <source>
        <dbReference type="ARBA" id="ARBA00023242"/>
    </source>
</evidence>
<keyword evidence="3" id="KW-0963">Cytoplasm</keyword>
<evidence type="ECO:0000313" key="14">
    <source>
        <dbReference type="EMBL" id="KEZ44152.1"/>
    </source>
</evidence>
<feature type="compositionally biased region" description="Polar residues" evidence="12">
    <location>
        <begin position="407"/>
        <end position="418"/>
    </location>
</feature>
<dbReference type="KEGG" id="sapo:SAPIO_CDS3076"/>
<dbReference type="FunFam" id="3.30.160.60:FF:000146">
    <property type="entry name" value="C2H2 type zinc finger protein"/>
    <property type="match status" value="1"/>
</dbReference>
<feature type="compositionally biased region" description="Polar residues" evidence="12">
    <location>
        <begin position="144"/>
        <end position="162"/>
    </location>
</feature>
<dbReference type="GO" id="GO:0071277">
    <property type="term" value="P:cellular response to calcium ion"/>
    <property type="evidence" value="ECO:0007669"/>
    <property type="project" value="UniProtKB-ARBA"/>
</dbReference>
<gene>
    <name evidence="14" type="ORF">SAPIO_CDS3076</name>
</gene>
<dbReference type="GO" id="GO:0008270">
    <property type="term" value="F:zinc ion binding"/>
    <property type="evidence" value="ECO:0007669"/>
    <property type="project" value="UniProtKB-KW"/>
</dbReference>
<dbReference type="GO" id="GO:0000785">
    <property type="term" value="C:chromatin"/>
    <property type="evidence" value="ECO:0007669"/>
    <property type="project" value="TreeGrafter"/>
</dbReference>
<dbReference type="GO" id="GO:0000978">
    <property type="term" value="F:RNA polymerase II cis-regulatory region sequence-specific DNA binding"/>
    <property type="evidence" value="ECO:0007669"/>
    <property type="project" value="InterPro"/>
</dbReference>
<evidence type="ECO:0000256" key="5">
    <source>
        <dbReference type="ARBA" id="ARBA00022737"/>
    </source>
</evidence>
<dbReference type="RefSeq" id="XP_016643951.1">
    <property type="nucleotide sequence ID" value="XM_016785945.1"/>
</dbReference>
<dbReference type="EMBL" id="JOWA01000088">
    <property type="protein sequence ID" value="KEZ44152.1"/>
    <property type="molecule type" value="Genomic_DNA"/>
</dbReference>
<evidence type="ECO:0000256" key="2">
    <source>
        <dbReference type="ARBA" id="ARBA00004496"/>
    </source>
</evidence>
<dbReference type="GO" id="GO:0005634">
    <property type="term" value="C:nucleus"/>
    <property type="evidence" value="ECO:0007669"/>
    <property type="project" value="UniProtKB-SubCell"/>
</dbReference>
<comment type="caution">
    <text evidence="14">The sequence shown here is derived from an EMBL/GenBank/DDBJ whole genome shotgun (WGS) entry which is preliminary data.</text>
</comment>
<dbReference type="AlphaFoldDB" id="A0A084G9Z0"/>
<evidence type="ECO:0000256" key="7">
    <source>
        <dbReference type="ARBA" id="ARBA00022833"/>
    </source>
</evidence>
<comment type="subcellular location">
    <subcellularLocation>
        <location evidence="2">Cytoplasm</location>
    </subcellularLocation>
    <subcellularLocation>
        <location evidence="1">Nucleus</location>
    </subcellularLocation>
</comment>
<dbReference type="Pfam" id="PF00096">
    <property type="entry name" value="zf-C2H2"/>
    <property type="match status" value="2"/>
</dbReference>
<dbReference type="GO" id="GO:0000981">
    <property type="term" value="F:DNA-binding transcription factor activity, RNA polymerase II-specific"/>
    <property type="evidence" value="ECO:0007669"/>
    <property type="project" value="InterPro"/>
</dbReference>
<accession>A0A084G9Z0</accession>
<evidence type="ECO:0000256" key="12">
    <source>
        <dbReference type="SAM" id="MobiDB-lite"/>
    </source>
</evidence>
<feature type="compositionally biased region" description="Polar residues" evidence="12">
    <location>
        <begin position="61"/>
        <end position="107"/>
    </location>
</feature>
<dbReference type="SMART" id="SM00355">
    <property type="entry name" value="ZnF_C2H2"/>
    <property type="match status" value="2"/>
</dbReference>
<dbReference type="InterPro" id="IPR013087">
    <property type="entry name" value="Znf_C2H2_type"/>
</dbReference>
<evidence type="ECO:0000256" key="6">
    <source>
        <dbReference type="ARBA" id="ARBA00022771"/>
    </source>
</evidence>
<dbReference type="VEuPathDB" id="FungiDB:SAPIO_CDS3076"/>
<feature type="compositionally biased region" description="Polar residues" evidence="12">
    <location>
        <begin position="277"/>
        <end position="294"/>
    </location>
</feature>
<keyword evidence="9" id="KW-0804">Transcription</keyword>
<name>A0A084G9Z0_PSEDA</name>
<feature type="region of interest" description="Disordered" evidence="12">
    <location>
        <begin position="652"/>
        <end position="696"/>
    </location>
</feature>
<evidence type="ECO:0000256" key="9">
    <source>
        <dbReference type="ARBA" id="ARBA00023163"/>
    </source>
</evidence>
<proteinExistence type="predicted"/>
<feature type="region of interest" description="Disordered" evidence="12">
    <location>
        <begin position="276"/>
        <end position="456"/>
    </location>
</feature>
<feature type="compositionally biased region" description="Low complexity" evidence="12">
    <location>
        <begin position="173"/>
        <end position="193"/>
    </location>
</feature>
<dbReference type="HOGENOM" id="CLU_014490_0_0_1"/>
<dbReference type="GO" id="GO:0045944">
    <property type="term" value="P:positive regulation of transcription by RNA polymerase II"/>
    <property type="evidence" value="ECO:0007669"/>
    <property type="project" value="UniProtKB-ARBA"/>
</dbReference>
<dbReference type="OMA" id="SFQGHRR"/>
<evidence type="ECO:0000256" key="3">
    <source>
        <dbReference type="ARBA" id="ARBA00022490"/>
    </source>
</evidence>
<dbReference type="OrthoDB" id="8117402at2759"/>
<feature type="region of interest" description="Disordered" evidence="12">
    <location>
        <begin position="1"/>
        <end position="107"/>
    </location>
</feature>
<dbReference type="GO" id="GO:0005737">
    <property type="term" value="C:cytoplasm"/>
    <property type="evidence" value="ECO:0007669"/>
    <property type="project" value="UniProtKB-SubCell"/>
</dbReference>
<dbReference type="PANTHER" id="PTHR40626">
    <property type="entry name" value="MIP31509P"/>
    <property type="match status" value="1"/>
</dbReference>